<protein>
    <submittedName>
        <fullName evidence="1">Uncharacterized protein</fullName>
    </submittedName>
</protein>
<proteinExistence type="predicted"/>
<evidence type="ECO:0000313" key="1">
    <source>
        <dbReference type="EMBL" id="MPM57884.1"/>
    </source>
</evidence>
<organism evidence="1">
    <name type="scientific">bioreactor metagenome</name>
    <dbReference type="NCBI Taxonomy" id="1076179"/>
    <lineage>
        <taxon>unclassified sequences</taxon>
        <taxon>metagenomes</taxon>
        <taxon>ecological metagenomes</taxon>
    </lineage>
</organism>
<reference evidence="1" key="1">
    <citation type="submission" date="2019-08" db="EMBL/GenBank/DDBJ databases">
        <authorList>
            <person name="Kucharzyk K."/>
            <person name="Murdoch R.W."/>
            <person name="Higgins S."/>
            <person name="Loffler F."/>
        </authorList>
    </citation>
    <scope>NUCLEOTIDE SEQUENCE</scope>
</reference>
<name>A0A645B863_9ZZZZ</name>
<accession>A0A645B863</accession>
<gene>
    <name evidence="1" type="ORF">SDC9_104711</name>
</gene>
<sequence>MITLVPNAESSDYQKLLLKASLEEKTLSGEDVLTTTGVTLVGDKATGKVTLFNKTKAEKTWNAGTQLTADGDLHFVFNETVTLPAATEKSGGDGLDYGKLETSVTAAEIGAESNLKKETKLRVDNSYDDEFSATVLEDFTGGSSREVKVVAKEDQDKLAEQLAEKLNQEALKEYAAANGGGTYYVPTGIYSFASKNFSAKVGDEADSLTLKADLNVQAVKYTSSDLKELAYEVLKNELPEGYEFSSEDPSLLSDAASASADAETIQMKVQISNKAQAKIDQDALRASLLGESLESAKQQLANNQALSQYTLHYQPAFLDRLLSTLPKQSQRLLIKVE</sequence>
<dbReference type="EMBL" id="VSSQ01016493">
    <property type="protein sequence ID" value="MPM57884.1"/>
    <property type="molecule type" value="Genomic_DNA"/>
</dbReference>
<comment type="caution">
    <text evidence="1">The sequence shown here is derived from an EMBL/GenBank/DDBJ whole genome shotgun (WGS) entry which is preliminary data.</text>
</comment>
<dbReference type="AlphaFoldDB" id="A0A645B863"/>